<evidence type="ECO:0000313" key="7">
    <source>
        <dbReference type="EMBL" id="HGT40563.1"/>
    </source>
</evidence>
<sequence length="585" mass="65089">MAATEWLPAGRHRRTPVPGRDIAAREKVAVCLRPWLLGVAGIGLACGCTTTEVAIRSPREANERTPAVAAAPAPVPRRQPRYQDPVDPPRSEESELRLVAAQERSPVEDRQQPPEVDAALPPSPAGGESLPPGPTQPISLEQVIDAIYQAYPLLRIAFLERNVAAGANVSAQGEFDFKVKAESANTPEGYYETYRHAAGFEQPLFSGGSVFGGYRIGRGSFEPWYLERQTNEGGEFKLGLAVPLWQNRTIDERRSQFWQTAYGRSLVEPEIRAQLLIFIRDGSISYWEWVGAGRQYHYAEELLALAQNRNEQLRRQVEQGRRPEADLTDNERLIVGRQVKLLDSLRELQTAAAKLSLYLRLPDGTPFVPGPELLPETFPEPSPVNRELLAADIAFAQSRRPELASLDIMRQMLYIELCQAQNLTQPELNAIVVNSKDVGGPTSSKQDKSPYELEAGMMFSVPVQRRKARGKIAAVEAKMAQLTIKRQFTADKISVEVQAAVIALDTAYQAIGQAREAVRLNEEMERFERIRLEQGDSDFLRLNLREQATFDARVAEIEALVRYAKALSEYRAAVAADLPDNGTLP</sequence>
<dbReference type="InterPro" id="IPR051906">
    <property type="entry name" value="TolC-like"/>
</dbReference>
<keyword evidence="3" id="KW-0812">Transmembrane</keyword>
<evidence type="ECO:0000256" key="5">
    <source>
        <dbReference type="ARBA" id="ARBA00023237"/>
    </source>
</evidence>
<feature type="compositionally biased region" description="Basic and acidic residues" evidence="6">
    <location>
        <begin position="87"/>
        <end position="96"/>
    </location>
</feature>
<keyword evidence="2" id="KW-1134">Transmembrane beta strand</keyword>
<dbReference type="GO" id="GO:0015562">
    <property type="term" value="F:efflux transmembrane transporter activity"/>
    <property type="evidence" value="ECO:0007669"/>
    <property type="project" value="InterPro"/>
</dbReference>
<evidence type="ECO:0000256" key="6">
    <source>
        <dbReference type="SAM" id="MobiDB-lite"/>
    </source>
</evidence>
<evidence type="ECO:0000256" key="3">
    <source>
        <dbReference type="ARBA" id="ARBA00022692"/>
    </source>
</evidence>
<dbReference type="PANTHER" id="PTHR30026:SF21">
    <property type="entry name" value="SLR1270 PROTEIN"/>
    <property type="match status" value="1"/>
</dbReference>
<dbReference type="EMBL" id="DSVQ01000018">
    <property type="protein sequence ID" value="HGT40563.1"/>
    <property type="molecule type" value="Genomic_DNA"/>
</dbReference>
<protein>
    <submittedName>
        <fullName evidence="7">Transporter</fullName>
    </submittedName>
</protein>
<comment type="subcellular location">
    <subcellularLocation>
        <location evidence="1">Cell outer membrane</location>
    </subcellularLocation>
</comment>
<dbReference type="SUPFAM" id="SSF56954">
    <property type="entry name" value="Outer membrane efflux proteins (OEP)"/>
    <property type="match status" value="1"/>
</dbReference>
<evidence type="ECO:0000256" key="2">
    <source>
        <dbReference type="ARBA" id="ARBA00022452"/>
    </source>
</evidence>
<evidence type="ECO:0000256" key="4">
    <source>
        <dbReference type="ARBA" id="ARBA00023136"/>
    </source>
</evidence>
<dbReference type="GO" id="GO:1990281">
    <property type="term" value="C:efflux pump complex"/>
    <property type="evidence" value="ECO:0007669"/>
    <property type="project" value="TreeGrafter"/>
</dbReference>
<dbReference type="AlphaFoldDB" id="A0A7C4QQZ9"/>
<dbReference type="GO" id="GO:0009279">
    <property type="term" value="C:cell outer membrane"/>
    <property type="evidence" value="ECO:0007669"/>
    <property type="project" value="UniProtKB-SubCell"/>
</dbReference>
<proteinExistence type="predicted"/>
<keyword evidence="4" id="KW-0472">Membrane</keyword>
<organism evidence="7">
    <name type="scientific">Schlesneria paludicola</name>
    <dbReference type="NCBI Taxonomy" id="360056"/>
    <lineage>
        <taxon>Bacteria</taxon>
        <taxon>Pseudomonadati</taxon>
        <taxon>Planctomycetota</taxon>
        <taxon>Planctomycetia</taxon>
        <taxon>Planctomycetales</taxon>
        <taxon>Planctomycetaceae</taxon>
        <taxon>Schlesneria</taxon>
    </lineage>
</organism>
<gene>
    <name evidence="7" type="ORF">ENS64_15060</name>
</gene>
<name>A0A7C4QQZ9_9PLAN</name>
<reference evidence="7" key="1">
    <citation type="journal article" date="2020" name="mSystems">
        <title>Genome- and Community-Level Interaction Insights into Carbon Utilization and Element Cycling Functions of Hydrothermarchaeota in Hydrothermal Sediment.</title>
        <authorList>
            <person name="Zhou Z."/>
            <person name="Liu Y."/>
            <person name="Xu W."/>
            <person name="Pan J."/>
            <person name="Luo Z.H."/>
            <person name="Li M."/>
        </authorList>
    </citation>
    <scope>NUCLEOTIDE SEQUENCE [LARGE SCALE GENOMIC DNA]</scope>
    <source>
        <strain evidence="7">SpSt-508</strain>
    </source>
</reference>
<dbReference type="Gene3D" id="1.20.1600.10">
    <property type="entry name" value="Outer membrane efflux proteins (OEP)"/>
    <property type="match status" value="1"/>
</dbReference>
<keyword evidence="5" id="KW-0998">Cell outer membrane</keyword>
<feature type="region of interest" description="Disordered" evidence="6">
    <location>
        <begin position="59"/>
        <end position="137"/>
    </location>
</feature>
<dbReference type="GO" id="GO:0015288">
    <property type="term" value="F:porin activity"/>
    <property type="evidence" value="ECO:0007669"/>
    <property type="project" value="TreeGrafter"/>
</dbReference>
<accession>A0A7C4QQZ9</accession>
<evidence type="ECO:0000256" key="1">
    <source>
        <dbReference type="ARBA" id="ARBA00004442"/>
    </source>
</evidence>
<comment type="caution">
    <text evidence="7">The sequence shown here is derived from an EMBL/GenBank/DDBJ whole genome shotgun (WGS) entry which is preliminary data.</text>
</comment>
<dbReference type="PANTHER" id="PTHR30026">
    <property type="entry name" value="OUTER MEMBRANE PROTEIN TOLC"/>
    <property type="match status" value="1"/>
</dbReference>